<keyword evidence="1" id="KW-0175">Coiled coil</keyword>
<evidence type="ECO:0000256" key="2">
    <source>
        <dbReference type="SAM" id="MobiDB-lite"/>
    </source>
</evidence>
<keyword evidence="3" id="KW-0472">Membrane</keyword>
<comment type="caution">
    <text evidence="4">The sequence shown here is derived from an EMBL/GenBank/DDBJ whole genome shotgun (WGS) entry which is preliminary data.</text>
</comment>
<name>A0ABD3NZ06_9STRA</name>
<feature type="non-terminal residue" evidence="4">
    <location>
        <position position="1"/>
    </location>
</feature>
<protein>
    <submittedName>
        <fullName evidence="4">Uncharacterized protein</fullName>
    </submittedName>
</protein>
<dbReference type="EMBL" id="JABMIG020000325">
    <property type="protein sequence ID" value="KAL3781175.1"/>
    <property type="molecule type" value="Genomic_DNA"/>
</dbReference>
<evidence type="ECO:0000313" key="5">
    <source>
        <dbReference type="Proteomes" id="UP001516023"/>
    </source>
</evidence>
<feature type="transmembrane region" description="Helical" evidence="3">
    <location>
        <begin position="309"/>
        <end position="328"/>
    </location>
</feature>
<evidence type="ECO:0000256" key="1">
    <source>
        <dbReference type="SAM" id="Coils"/>
    </source>
</evidence>
<feature type="coiled-coil region" evidence="1">
    <location>
        <begin position="91"/>
        <end position="124"/>
    </location>
</feature>
<dbReference type="AlphaFoldDB" id="A0ABD3NZ06"/>
<feature type="region of interest" description="Disordered" evidence="2">
    <location>
        <begin position="235"/>
        <end position="271"/>
    </location>
</feature>
<feature type="compositionally biased region" description="Low complexity" evidence="2">
    <location>
        <begin position="258"/>
        <end position="269"/>
    </location>
</feature>
<dbReference type="Proteomes" id="UP001516023">
    <property type="component" value="Unassembled WGS sequence"/>
</dbReference>
<proteinExistence type="predicted"/>
<gene>
    <name evidence="4" type="ORF">HJC23_008077</name>
</gene>
<sequence length="443" mass="48505">FDTILRTAAKSIALVQHSGPKSETCLVTLVDGTTFSISDLIESSTDPRSPLKLVARCRLYNVPVKNVGLLSALGIIESEDAVKIGESGRKKKNYSNERVRMAEEKEREKRLRMEEDERERLEELYKMQGKGGGFCRGEELDGGSTHYNFSNEPTGIPTLYKSLSFATINDNSLFFVLAVLSANRPISVTLLAHDCLETTMSLLATSTLSRHLLPQLFRRHFSDGVVKGSGLRRIRTSGRVNNASTPLSPQSSPPPSSPASSSPEAASNPLNVDPHAIANEMISSSSASRPSGSEAVASYLTREQKISNYAMAAGLFAFVSYVFYYSLASVGGGDNARKVILGMGAKEGEGAEGNELGTNAGFREFLKEAKEGMAEEEIRLEKERKAKGEANKLVDLDNAAAMSTLSEDEEREMERAAGFEDGEKGGVNRRPLWRRVVFFWRRD</sequence>
<keyword evidence="3" id="KW-1133">Transmembrane helix</keyword>
<keyword evidence="5" id="KW-1185">Reference proteome</keyword>
<keyword evidence="3" id="KW-0812">Transmembrane</keyword>
<evidence type="ECO:0000313" key="4">
    <source>
        <dbReference type="EMBL" id="KAL3781175.1"/>
    </source>
</evidence>
<organism evidence="4 5">
    <name type="scientific">Cyclotella cryptica</name>
    <dbReference type="NCBI Taxonomy" id="29204"/>
    <lineage>
        <taxon>Eukaryota</taxon>
        <taxon>Sar</taxon>
        <taxon>Stramenopiles</taxon>
        <taxon>Ochrophyta</taxon>
        <taxon>Bacillariophyta</taxon>
        <taxon>Coscinodiscophyceae</taxon>
        <taxon>Thalassiosirophycidae</taxon>
        <taxon>Stephanodiscales</taxon>
        <taxon>Stephanodiscaceae</taxon>
        <taxon>Cyclotella</taxon>
    </lineage>
</organism>
<reference evidence="4 5" key="1">
    <citation type="journal article" date="2020" name="G3 (Bethesda)">
        <title>Improved Reference Genome for Cyclotella cryptica CCMP332, a Model for Cell Wall Morphogenesis, Salinity Adaptation, and Lipid Production in Diatoms (Bacillariophyta).</title>
        <authorList>
            <person name="Roberts W.R."/>
            <person name="Downey K.M."/>
            <person name="Ruck E.C."/>
            <person name="Traller J.C."/>
            <person name="Alverson A.J."/>
        </authorList>
    </citation>
    <scope>NUCLEOTIDE SEQUENCE [LARGE SCALE GENOMIC DNA]</scope>
    <source>
        <strain evidence="4 5">CCMP332</strain>
    </source>
</reference>
<evidence type="ECO:0000256" key="3">
    <source>
        <dbReference type="SAM" id="Phobius"/>
    </source>
</evidence>
<feature type="coiled-coil region" evidence="1">
    <location>
        <begin position="363"/>
        <end position="393"/>
    </location>
</feature>
<accession>A0ABD3NZ06</accession>